<comment type="caution">
    <text evidence="1">The sequence shown here is derived from an EMBL/GenBank/DDBJ whole genome shotgun (WGS) entry which is preliminary data.</text>
</comment>
<name>A0AAW2L1G6_SESRA</name>
<protein>
    <submittedName>
        <fullName evidence="1">Uncharacterized protein</fullName>
    </submittedName>
</protein>
<dbReference type="EMBL" id="JACGWJ010000026">
    <property type="protein sequence ID" value="KAL0312642.1"/>
    <property type="molecule type" value="Genomic_DNA"/>
</dbReference>
<dbReference type="AlphaFoldDB" id="A0AAW2L1G6"/>
<organism evidence="1">
    <name type="scientific">Sesamum radiatum</name>
    <name type="common">Black benniseed</name>
    <dbReference type="NCBI Taxonomy" id="300843"/>
    <lineage>
        <taxon>Eukaryota</taxon>
        <taxon>Viridiplantae</taxon>
        <taxon>Streptophyta</taxon>
        <taxon>Embryophyta</taxon>
        <taxon>Tracheophyta</taxon>
        <taxon>Spermatophyta</taxon>
        <taxon>Magnoliopsida</taxon>
        <taxon>eudicotyledons</taxon>
        <taxon>Gunneridae</taxon>
        <taxon>Pentapetalae</taxon>
        <taxon>asterids</taxon>
        <taxon>lamiids</taxon>
        <taxon>Lamiales</taxon>
        <taxon>Pedaliaceae</taxon>
        <taxon>Sesamum</taxon>
    </lineage>
</organism>
<proteinExistence type="predicted"/>
<reference evidence="1" key="2">
    <citation type="journal article" date="2024" name="Plant">
        <title>Genomic evolution and insights into agronomic trait innovations of Sesamum species.</title>
        <authorList>
            <person name="Miao H."/>
            <person name="Wang L."/>
            <person name="Qu L."/>
            <person name="Liu H."/>
            <person name="Sun Y."/>
            <person name="Le M."/>
            <person name="Wang Q."/>
            <person name="Wei S."/>
            <person name="Zheng Y."/>
            <person name="Lin W."/>
            <person name="Duan Y."/>
            <person name="Cao H."/>
            <person name="Xiong S."/>
            <person name="Wang X."/>
            <person name="Wei L."/>
            <person name="Li C."/>
            <person name="Ma Q."/>
            <person name="Ju M."/>
            <person name="Zhao R."/>
            <person name="Li G."/>
            <person name="Mu C."/>
            <person name="Tian Q."/>
            <person name="Mei H."/>
            <person name="Zhang T."/>
            <person name="Gao T."/>
            <person name="Zhang H."/>
        </authorList>
    </citation>
    <scope>NUCLEOTIDE SEQUENCE</scope>
    <source>
        <strain evidence="1">G02</strain>
    </source>
</reference>
<sequence length="67" mass="7611">MLIASKSMLENEVVGPAGVVIFPMRPDDIRNSSSFRRSLRNLRNRGFEDSIQKFLGIEDGRGLRCEQ</sequence>
<accession>A0AAW2L1G6</accession>
<evidence type="ECO:0000313" key="1">
    <source>
        <dbReference type="EMBL" id="KAL0312642.1"/>
    </source>
</evidence>
<gene>
    <name evidence="1" type="ORF">Sradi_5663500</name>
</gene>
<reference evidence="1" key="1">
    <citation type="submission" date="2020-06" db="EMBL/GenBank/DDBJ databases">
        <authorList>
            <person name="Li T."/>
            <person name="Hu X."/>
            <person name="Zhang T."/>
            <person name="Song X."/>
            <person name="Zhang H."/>
            <person name="Dai N."/>
            <person name="Sheng W."/>
            <person name="Hou X."/>
            <person name="Wei L."/>
        </authorList>
    </citation>
    <scope>NUCLEOTIDE SEQUENCE</scope>
    <source>
        <strain evidence="1">G02</strain>
        <tissue evidence="1">Leaf</tissue>
    </source>
</reference>